<evidence type="ECO:0000313" key="7">
    <source>
        <dbReference type="EMBL" id="AMO25036.1"/>
    </source>
</evidence>
<dbReference type="Gene3D" id="3.40.30.10">
    <property type="entry name" value="Glutaredoxin"/>
    <property type="match status" value="1"/>
</dbReference>
<evidence type="ECO:0000313" key="8">
    <source>
        <dbReference type="Proteomes" id="UP000070433"/>
    </source>
</evidence>
<evidence type="ECO:0000256" key="3">
    <source>
        <dbReference type="ARBA" id="ARBA00022748"/>
    </source>
</evidence>
<evidence type="ECO:0000256" key="4">
    <source>
        <dbReference type="ARBA" id="ARBA00023157"/>
    </source>
</evidence>
<dbReference type="RefSeq" id="WP_061503465.1">
    <property type="nucleotide sequence ID" value="NZ_CP010951.1"/>
</dbReference>
<reference evidence="7 8" key="1">
    <citation type="journal article" date="2014" name="Int. J. Syst. Evol. Microbiol.">
        <title>Ramlibacter solisilvae sp. nov., isolated from forest soil, and emended description of the genus Ramlibacter.</title>
        <authorList>
            <person name="Lee H.J."/>
            <person name="Lee S.H."/>
            <person name="Lee S.S."/>
            <person name="Lee J.S."/>
            <person name="Kim Y."/>
            <person name="Kim S.C."/>
            <person name="Jeon C.O."/>
        </authorList>
    </citation>
    <scope>NUCLEOTIDE SEQUENCE [LARGE SCALE GENOMIC DNA]</scope>
    <source>
        <strain evidence="7 8">5-10</strain>
    </source>
</reference>
<evidence type="ECO:0000256" key="2">
    <source>
        <dbReference type="ARBA" id="ARBA00007758"/>
    </source>
</evidence>
<feature type="domain" description="Thioredoxin" evidence="6">
    <location>
        <begin position="33"/>
        <end position="174"/>
    </location>
</feature>
<keyword evidence="8" id="KW-1185">Reference proteome</keyword>
<comment type="subcellular location">
    <subcellularLocation>
        <location evidence="1">Cell envelope</location>
    </subcellularLocation>
</comment>
<protein>
    <submittedName>
        <fullName evidence="7">Thiol:disulfide interchange protein</fullName>
    </submittedName>
</protein>
<dbReference type="InterPro" id="IPR004799">
    <property type="entry name" value="Periplasmic_diS_OxRdtase_DsbE"/>
</dbReference>
<dbReference type="GO" id="GO:0017004">
    <property type="term" value="P:cytochrome complex assembly"/>
    <property type="evidence" value="ECO:0007669"/>
    <property type="project" value="UniProtKB-KW"/>
</dbReference>
<dbReference type="OrthoDB" id="9811352at2"/>
<organism evidence="7 8">
    <name type="scientific">Ramlibacter tataouinensis</name>
    <dbReference type="NCBI Taxonomy" id="94132"/>
    <lineage>
        <taxon>Bacteria</taxon>
        <taxon>Pseudomonadati</taxon>
        <taxon>Pseudomonadota</taxon>
        <taxon>Betaproteobacteria</taxon>
        <taxon>Burkholderiales</taxon>
        <taxon>Comamonadaceae</taxon>
        <taxon>Ramlibacter</taxon>
    </lineage>
</organism>
<dbReference type="PATRIC" id="fig|94132.3.peg.4518"/>
<keyword evidence="5" id="KW-0676">Redox-active center</keyword>
<gene>
    <name evidence="7" type="ORF">UC35_22170</name>
</gene>
<keyword evidence="3" id="KW-0201">Cytochrome c-type biogenesis</keyword>
<dbReference type="GO" id="GO:0030288">
    <property type="term" value="C:outer membrane-bounded periplasmic space"/>
    <property type="evidence" value="ECO:0007669"/>
    <property type="project" value="InterPro"/>
</dbReference>
<dbReference type="NCBIfam" id="TIGR00385">
    <property type="entry name" value="dsbE"/>
    <property type="match status" value="1"/>
</dbReference>
<dbReference type="Pfam" id="PF08534">
    <property type="entry name" value="Redoxin"/>
    <property type="match status" value="1"/>
</dbReference>
<dbReference type="PROSITE" id="PS00194">
    <property type="entry name" value="THIOREDOXIN_1"/>
    <property type="match status" value="1"/>
</dbReference>
<keyword evidence="4" id="KW-1015">Disulfide bond</keyword>
<dbReference type="InterPro" id="IPR017937">
    <property type="entry name" value="Thioredoxin_CS"/>
</dbReference>
<sequence length="174" mass="19028">MTRFAWPFVIFLGLAALLAVGLRHGGPGELSSPLIDQPAPAIELPLLGDPGRRLSVESMQGKVWMLNVWASWCGPCRSELPVLSELASRDAVPLYGLNYKDRGDAAQALLQQVGNPYIASAVDVEGRVGIDWGVYGVPETFVIDRAGRIRFRHTGPVTPEVWNARLMPVVRSLR</sequence>
<dbReference type="PANTHER" id="PTHR42852">
    <property type="entry name" value="THIOL:DISULFIDE INTERCHANGE PROTEIN DSBE"/>
    <property type="match status" value="1"/>
</dbReference>
<proteinExistence type="inferred from homology"/>
<evidence type="ECO:0000256" key="5">
    <source>
        <dbReference type="ARBA" id="ARBA00023284"/>
    </source>
</evidence>
<dbReference type="InterPro" id="IPR050553">
    <property type="entry name" value="Thioredoxin_ResA/DsbE_sf"/>
</dbReference>
<dbReference type="InterPro" id="IPR036249">
    <property type="entry name" value="Thioredoxin-like_sf"/>
</dbReference>
<dbReference type="CDD" id="cd03010">
    <property type="entry name" value="TlpA_like_DsbE"/>
    <property type="match status" value="1"/>
</dbReference>
<dbReference type="InterPro" id="IPR013740">
    <property type="entry name" value="Redoxin"/>
</dbReference>
<dbReference type="AlphaFoldDB" id="A0A127JYI1"/>
<evidence type="ECO:0000259" key="6">
    <source>
        <dbReference type="PROSITE" id="PS51352"/>
    </source>
</evidence>
<dbReference type="InterPro" id="IPR013766">
    <property type="entry name" value="Thioredoxin_domain"/>
</dbReference>
<comment type="similarity">
    <text evidence="2">Belongs to the thioredoxin family. DsbE subfamily.</text>
</comment>
<dbReference type="SUPFAM" id="SSF52833">
    <property type="entry name" value="Thioredoxin-like"/>
    <property type="match status" value="1"/>
</dbReference>
<dbReference type="EMBL" id="CP010951">
    <property type="protein sequence ID" value="AMO25036.1"/>
    <property type="molecule type" value="Genomic_DNA"/>
</dbReference>
<accession>A0A127JYI1</accession>
<name>A0A127JYI1_9BURK</name>
<dbReference type="GO" id="GO:0015036">
    <property type="term" value="F:disulfide oxidoreductase activity"/>
    <property type="evidence" value="ECO:0007669"/>
    <property type="project" value="InterPro"/>
</dbReference>
<dbReference type="PANTHER" id="PTHR42852:SF6">
    <property type="entry name" value="THIOL:DISULFIDE INTERCHANGE PROTEIN DSBE"/>
    <property type="match status" value="1"/>
</dbReference>
<dbReference type="Proteomes" id="UP000070433">
    <property type="component" value="Chromosome"/>
</dbReference>
<dbReference type="PROSITE" id="PS51352">
    <property type="entry name" value="THIOREDOXIN_2"/>
    <property type="match status" value="1"/>
</dbReference>
<evidence type="ECO:0000256" key="1">
    <source>
        <dbReference type="ARBA" id="ARBA00004196"/>
    </source>
</evidence>